<dbReference type="EMBL" id="BT084673">
    <property type="protein sequence ID" value="ACR35026.1"/>
    <property type="molecule type" value="mRNA"/>
</dbReference>
<evidence type="ECO:0000256" key="1">
    <source>
        <dbReference type="SAM" id="MobiDB-lite"/>
    </source>
</evidence>
<dbReference type="AlphaFoldDB" id="C4J1H6"/>
<dbReference type="KEGG" id="zma:100501164"/>
<feature type="region of interest" description="Disordered" evidence="1">
    <location>
        <begin position="81"/>
        <end position="108"/>
    </location>
</feature>
<organism evidence="2">
    <name type="scientific">Zea mays</name>
    <name type="common">Maize</name>
    <dbReference type="NCBI Taxonomy" id="4577"/>
    <lineage>
        <taxon>Eukaryota</taxon>
        <taxon>Viridiplantae</taxon>
        <taxon>Streptophyta</taxon>
        <taxon>Embryophyta</taxon>
        <taxon>Tracheophyta</taxon>
        <taxon>Spermatophyta</taxon>
        <taxon>Magnoliopsida</taxon>
        <taxon>Liliopsida</taxon>
        <taxon>Poales</taxon>
        <taxon>Poaceae</taxon>
        <taxon>PACMAD clade</taxon>
        <taxon>Panicoideae</taxon>
        <taxon>Andropogonodae</taxon>
        <taxon>Andropogoneae</taxon>
        <taxon>Tripsacinae</taxon>
        <taxon>Zea</taxon>
    </lineage>
</organism>
<name>C4J1H6_MAIZE</name>
<reference evidence="2" key="1">
    <citation type="journal article" date="2009" name="PLoS Genet.">
        <title>Sequencing, mapping, and analysis of 27,455 maize full-length cDNAs.</title>
        <authorList>
            <person name="Soderlund C."/>
            <person name="Descour A."/>
            <person name="Kudrna D."/>
            <person name="Bomhoff M."/>
            <person name="Boyd L."/>
            <person name="Currie J."/>
            <person name="Angelova A."/>
            <person name="Collura K."/>
            <person name="Wissotski M."/>
            <person name="Ashley E."/>
            <person name="Morrow D."/>
            <person name="Fernandes J."/>
            <person name="Walbot V."/>
            <person name="Yu Y."/>
        </authorList>
    </citation>
    <scope>NUCLEOTIDE SEQUENCE</scope>
    <source>
        <strain evidence="2">B73</strain>
    </source>
</reference>
<reference evidence="2" key="2">
    <citation type="submission" date="2012-06" db="EMBL/GenBank/DDBJ databases">
        <authorList>
            <person name="Yu Y."/>
            <person name="Currie J."/>
            <person name="Lomeli R."/>
            <person name="Angelova A."/>
            <person name="Collura K."/>
            <person name="Wissotski M."/>
            <person name="Campos D."/>
            <person name="Kudrna D."/>
            <person name="Golser W."/>
            <person name="Ashely E."/>
            <person name="Descour A."/>
            <person name="Fernandes J."/>
            <person name="Soderlund C."/>
            <person name="Walbot V."/>
        </authorList>
    </citation>
    <scope>NUCLEOTIDE SEQUENCE</scope>
    <source>
        <strain evidence="2">B73</strain>
    </source>
</reference>
<evidence type="ECO:0000313" key="2">
    <source>
        <dbReference type="EMBL" id="ACR35026.1"/>
    </source>
</evidence>
<protein>
    <submittedName>
        <fullName evidence="2">Uncharacterized protein</fullName>
    </submittedName>
</protein>
<accession>C4J1H6</accession>
<proteinExistence type="evidence at transcript level"/>
<sequence length="108" mass="11589">MGRCLARRSAERPERATRWEQAAQSSCISNLRDAISTFITSSTDASFTMASSCFWTRSASCSTPKERAAARVSRARSTAAPQRVCQQPLAPQPGSGPLLGAATEAWPL</sequence>